<sequence length="223" mass="24283">MASKRRRKSRTSRNAGSSVTESYQTIGANMLLGGVSLDSNLILVTSATSGEGKTSTVYNLGIVSAETGKNVLLVDADLRRPQLHRLFYIENEAGLSGIVGGDKWSECIVKSEIPHLYVMPSGPTHENPNAVLYSREFTNFLEHCCRQFDLVIIDSPPVLEVSDALILAPSVGGIVFVIDGKRTNRASARRAISALRQVNGRIIGGVLNRKPKGRYDYHIETLG</sequence>
<evidence type="ECO:0000259" key="9">
    <source>
        <dbReference type="Pfam" id="PF13614"/>
    </source>
</evidence>
<keyword evidence="5 10" id="KW-0418">Kinase</keyword>
<gene>
    <name evidence="10" type="ORF">NZD89_16050</name>
</gene>
<dbReference type="PANTHER" id="PTHR32309:SF13">
    <property type="entry name" value="FERRIC ENTEROBACTIN TRANSPORT PROTEIN FEPE"/>
    <property type="match status" value="1"/>
</dbReference>
<dbReference type="InterPro" id="IPR025669">
    <property type="entry name" value="AAA_dom"/>
</dbReference>
<evidence type="ECO:0000256" key="5">
    <source>
        <dbReference type="ARBA" id="ARBA00022777"/>
    </source>
</evidence>
<dbReference type="InterPro" id="IPR027417">
    <property type="entry name" value="P-loop_NTPase"/>
</dbReference>
<dbReference type="Pfam" id="PF13614">
    <property type="entry name" value="AAA_31"/>
    <property type="match status" value="1"/>
</dbReference>
<organism evidence="10 11">
    <name type="scientific">Alicyclobacillus fastidiosus</name>
    <dbReference type="NCBI Taxonomy" id="392011"/>
    <lineage>
        <taxon>Bacteria</taxon>
        <taxon>Bacillati</taxon>
        <taxon>Bacillota</taxon>
        <taxon>Bacilli</taxon>
        <taxon>Bacillales</taxon>
        <taxon>Alicyclobacillaceae</taxon>
        <taxon>Alicyclobacillus</taxon>
    </lineage>
</organism>
<dbReference type="SUPFAM" id="SSF52540">
    <property type="entry name" value="P-loop containing nucleoside triphosphate hydrolases"/>
    <property type="match status" value="1"/>
</dbReference>
<comment type="similarity">
    <text evidence="1">Belongs to the CpsD/CapB family.</text>
</comment>
<keyword evidence="7" id="KW-0829">Tyrosine-protein kinase</keyword>
<evidence type="ECO:0000256" key="7">
    <source>
        <dbReference type="ARBA" id="ARBA00023137"/>
    </source>
</evidence>
<dbReference type="InterPro" id="IPR005702">
    <property type="entry name" value="Wzc-like_C"/>
</dbReference>
<dbReference type="InterPro" id="IPR050445">
    <property type="entry name" value="Bact_polysacc_biosynth/exp"/>
</dbReference>
<evidence type="ECO:0000256" key="4">
    <source>
        <dbReference type="ARBA" id="ARBA00022741"/>
    </source>
</evidence>
<keyword evidence="6" id="KW-0067">ATP-binding</keyword>
<name>A0ABY6ZAZ9_9BACL</name>
<dbReference type="NCBIfam" id="TIGR01007">
    <property type="entry name" value="eps_fam"/>
    <property type="match status" value="1"/>
</dbReference>
<comment type="catalytic activity">
    <reaction evidence="8">
        <text>L-tyrosyl-[protein] + ATP = O-phospho-L-tyrosyl-[protein] + ADP + H(+)</text>
        <dbReference type="Rhea" id="RHEA:10596"/>
        <dbReference type="Rhea" id="RHEA-COMP:10136"/>
        <dbReference type="Rhea" id="RHEA-COMP:20101"/>
        <dbReference type="ChEBI" id="CHEBI:15378"/>
        <dbReference type="ChEBI" id="CHEBI:30616"/>
        <dbReference type="ChEBI" id="CHEBI:46858"/>
        <dbReference type="ChEBI" id="CHEBI:61978"/>
        <dbReference type="ChEBI" id="CHEBI:456216"/>
        <dbReference type="EC" id="2.7.10.2"/>
    </reaction>
</comment>
<feature type="domain" description="AAA" evidence="9">
    <location>
        <begin position="41"/>
        <end position="169"/>
    </location>
</feature>
<keyword evidence="3" id="KW-0808">Transferase</keyword>
<evidence type="ECO:0000313" key="11">
    <source>
        <dbReference type="Proteomes" id="UP001164761"/>
    </source>
</evidence>
<evidence type="ECO:0000256" key="8">
    <source>
        <dbReference type="ARBA" id="ARBA00051245"/>
    </source>
</evidence>
<dbReference type="EMBL" id="CP104067">
    <property type="protein sequence ID" value="WAH39910.1"/>
    <property type="molecule type" value="Genomic_DNA"/>
</dbReference>
<dbReference type="EC" id="2.7.10.2" evidence="2"/>
<dbReference type="CDD" id="cd05387">
    <property type="entry name" value="BY-kinase"/>
    <property type="match status" value="1"/>
</dbReference>
<evidence type="ECO:0000256" key="6">
    <source>
        <dbReference type="ARBA" id="ARBA00022840"/>
    </source>
</evidence>
<keyword evidence="4" id="KW-0547">Nucleotide-binding</keyword>
<reference evidence="10" key="1">
    <citation type="submission" date="2022-08" db="EMBL/GenBank/DDBJ databases">
        <title>Alicyclobacillus fastidiosus DSM 17978, complete genome.</title>
        <authorList>
            <person name="Wang Q."/>
            <person name="Cai R."/>
            <person name="Wang Z."/>
        </authorList>
    </citation>
    <scope>NUCLEOTIDE SEQUENCE</scope>
    <source>
        <strain evidence="10">DSM 17978</strain>
    </source>
</reference>
<dbReference type="Gene3D" id="3.40.50.300">
    <property type="entry name" value="P-loop containing nucleotide triphosphate hydrolases"/>
    <property type="match status" value="1"/>
</dbReference>
<dbReference type="GO" id="GO:0016301">
    <property type="term" value="F:kinase activity"/>
    <property type="evidence" value="ECO:0007669"/>
    <property type="project" value="UniProtKB-KW"/>
</dbReference>
<dbReference type="PANTHER" id="PTHR32309">
    <property type="entry name" value="TYROSINE-PROTEIN KINASE"/>
    <property type="match status" value="1"/>
</dbReference>
<dbReference type="Proteomes" id="UP001164761">
    <property type="component" value="Chromosome"/>
</dbReference>
<accession>A0ABY6ZAZ9</accession>
<evidence type="ECO:0000313" key="10">
    <source>
        <dbReference type="EMBL" id="WAH39910.1"/>
    </source>
</evidence>
<evidence type="ECO:0000256" key="3">
    <source>
        <dbReference type="ARBA" id="ARBA00022679"/>
    </source>
</evidence>
<dbReference type="RefSeq" id="WP_268003808.1">
    <property type="nucleotide sequence ID" value="NZ_CP104067.1"/>
</dbReference>
<proteinExistence type="inferred from homology"/>
<evidence type="ECO:0000256" key="2">
    <source>
        <dbReference type="ARBA" id="ARBA00011903"/>
    </source>
</evidence>
<protein>
    <recommendedName>
        <fullName evidence="2">non-specific protein-tyrosine kinase</fullName>
        <ecNumber evidence="2">2.7.10.2</ecNumber>
    </recommendedName>
</protein>
<evidence type="ECO:0000256" key="1">
    <source>
        <dbReference type="ARBA" id="ARBA00007316"/>
    </source>
</evidence>
<keyword evidence="11" id="KW-1185">Reference proteome</keyword>